<reference evidence="5" key="1">
    <citation type="journal article" date="2019" name="Int. J. Syst. Evol. Microbiol.">
        <title>The Global Catalogue of Microorganisms (GCM) 10K type strain sequencing project: providing services to taxonomists for standard genome sequencing and annotation.</title>
        <authorList>
            <consortium name="The Broad Institute Genomics Platform"/>
            <consortium name="The Broad Institute Genome Sequencing Center for Infectious Disease"/>
            <person name="Wu L."/>
            <person name="Ma J."/>
        </authorList>
    </citation>
    <scope>NUCLEOTIDE SEQUENCE [LARGE SCALE GENOMIC DNA]</scope>
    <source>
        <strain evidence="5">LMG 24813</strain>
    </source>
</reference>
<keyword evidence="2" id="KW-1133">Transmembrane helix</keyword>
<dbReference type="PANTHER" id="PTHR30329">
    <property type="entry name" value="STATOR ELEMENT OF FLAGELLAR MOTOR COMPLEX"/>
    <property type="match status" value="1"/>
</dbReference>
<dbReference type="CDD" id="cd07185">
    <property type="entry name" value="OmpA_C-like"/>
    <property type="match status" value="1"/>
</dbReference>
<keyword evidence="5" id="KW-1185">Reference proteome</keyword>
<dbReference type="Proteomes" id="UP001595848">
    <property type="component" value="Unassembled WGS sequence"/>
</dbReference>
<evidence type="ECO:0000259" key="3">
    <source>
        <dbReference type="PROSITE" id="PS51123"/>
    </source>
</evidence>
<protein>
    <submittedName>
        <fullName evidence="4">OmpA family protein</fullName>
    </submittedName>
</protein>
<dbReference type="Pfam" id="PF13488">
    <property type="entry name" value="Gly-zipper_Omp"/>
    <property type="match status" value="1"/>
</dbReference>
<keyword evidence="2" id="KW-0812">Transmembrane</keyword>
<dbReference type="InterPro" id="IPR039567">
    <property type="entry name" value="Gly-zipper"/>
</dbReference>
<name>A0ABV8NXW9_9BURK</name>
<gene>
    <name evidence="4" type="ORF">ACFOY1_12545</name>
</gene>
<feature type="transmembrane region" description="Helical" evidence="2">
    <location>
        <begin position="12"/>
        <end position="31"/>
    </location>
</feature>
<feature type="domain" description="OmpA-like" evidence="3">
    <location>
        <begin position="105"/>
        <end position="222"/>
    </location>
</feature>
<dbReference type="InterPro" id="IPR006665">
    <property type="entry name" value="OmpA-like"/>
</dbReference>
<dbReference type="PROSITE" id="PS51257">
    <property type="entry name" value="PROKAR_LIPOPROTEIN"/>
    <property type="match status" value="1"/>
</dbReference>
<dbReference type="RefSeq" id="WP_217964942.1">
    <property type="nucleotide sequence ID" value="NZ_JAHTBN010000004.1"/>
</dbReference>
<accession>A0ABV8NXW9</accession>
<organism evidence="4 5">
    <name type="scientific">Candidimonas humi</name>
    <dbReference type="NCBI Taxonomy" id="683355"/>
    <lineage>
        <taxon>Bacteria</taxon>
        <taxon>Pseudomonadati</taxon>
        <taxon>Pseudomonadota</taxon>
        <taxon>Betaproteobacteria</taxon>
        <taxon>Burkholderiales</taxon>
        <taxon>Alcaligenaceae</taxon>
        <taxon>Candidimonas</taxon>
    </lineage>
</organism>
<keyword evidence="1 2" id="KW-0472">Membrane</keyword>
<comment type="caution">
    <text evidence="4">The sequence shown here is derived from an EMBL/GenBank/DDBJ whole genome shotgun (WGS) entry which is preliminary data.</text>
</comment>
<feature type="transmembrane region" description="Helical" evidence="2">
    <location>
        <begin position="62"/>
        <end position="82"/>
    </location>
</feature>
<dbReference type="PROSITE" id="PS51123">
    <property type="entry name" value="OMPA_2"/>
    <property type="match status" value="1"/>
</dbReference>
<dbReference type="Pfam" id="PF00691">
    <property type="entry name" value="OmpA"/>
    <property type="match status" value="1"/>
</dbReference>
<feature type="transmembrane region" description="Helical" evidence="2">
    <location>
        <begin position="38"/>
        <end position="56"/>
    </location>
</feature>
<dbReference type="EMBL" id="JBHSBV010000004">
    <property type="protein sequence ID" value="MFC4201784.1"/>
    <property type="molecule type" value="Genomic_DNA"/>
</dbReference>
<sequence>MELSVRVNRVSRVAACIGVVALMAGCANMNNMSQGQKTAVGAGAGAALGAGLGALIGNSSGAALIGAGVGAVAGGIVGYNWAGVKKEVQQSGAQKLGIDVTEMPDGTLKVNIPSNVSFDTGKYVLKPALLPVLDSVAHALTEHPELRAKAIGYTDSTGSASLNQTLSVNRARAVTDYLGQRGVAPSRLSLEGRASANPIGDNNTAAGRALNRRVELYLYAVKQ</sequence>
<proteinExistence type="predicted"/>
<evidence type="ECO:0000256" key="1">
    <source>
        <dbReference type="PROSITE-ProRule" id="PRU00473"/>
    </source>
</evidence>
<evidence type="ECO:0000313" key="4">
    <source>
        <dbReference type="EMBL" id="MFC4201784.1"/>
    </source>
</evidence>
<evidence type="ECO:0000313" key="5">
    <source>
        <dbReference type="Proteomes" id="UP001595848"/>
    </source>
</evidence>
<dbReference type="InterPro" id="IPR050330">
    <property type="entry name" value="Bact_OuterMem_StrucFunc"/>
</dbReference>
<evidence type="ECO:0000256" key="2">
    <source>
        <dbReference type="SAM" id="Phobius"/>
    </source>
</evidence>
<dbReference type="PANTHER" id="PTHR30329:SF21">
    <property type="entry name" value="LIPOPROTEIN YIAD-RELATED"/>
    <property type="match status" value="1"/>
</dbReference>